<feature type="transmembrane region" description="Helical" evidence="1">
    <location>
        <begin position="6"/>
        <end position="27"/>
    </location>
</feature>
<feature type="transmembrane region" description="Helical" evidence="1">
    <location>
        <begin position="71"/>
        <end position="92"/>
    </location>
</feature>
<name>A0A8K0R6B6_9PLEO</name>
<keyword evidence="1" id="KW-0472">Membrane</keyword>
<keyword evidence="1" id="KW-1133">Transmembrane helix</keyword>
<evidence type="ECO:0000256" key="1">
    <source>
        <dbReference type="SAM" id="Phobius"/>
    </source>
</evidence>
<evidence type="ECO:0000313" key="2">
    <source>
        <dbReference type="EMBL" id="KAH7087686.1"/>
    </source>
</evidence>
<dbReference type="Proteomes" id="UP000813461">
    <property type="component" value="Unassembled WGS sequence"/>
</dbReference>
<dbReference type="AlphaFoldDB" id="A0A8K0R6B6"/>
<evidence type="ECO:0000313" key="3">
    <source>
        <dbReference type="Proteomes" id="UP000813461"/>
    </source>
</evidence>
<feature type="transmembrane region" description="Helical" evidence="1">
    <location>
        <begin position="39"/>
        <end position="59"/>
    </location>
</feature>
<comment type="caution">
    <text evidence="2">The sequence shown here is derived from an EMBL/GenBank/DDBJ whole genome shotgun (WGS) entry which is preliminary data.</text>
</comment>
<protein>
    <submittedName>
        <fullName evidence="2">Uncharacterized protein</fullName>
    </submittedName>
</protein>
<accession>A0A8K0R6B6</accession>
<dbReference type="OrthoDB" id="4502894at2759"/>
<dbReference type="EMBL" id="JAGMVJ010000009">
    <property type="protein sequence ID" value="KAH7087686.1"/>
    <property type="molecule type" value="Genomic_DNA"/>
</dbReference>
<reference evidence="2" key="1">
    <citation type="journal article" date="2021" name="Nat. Commun.">
        <title>Genetic determinants of endophytism in the Arabidopsis root mycobiome.</title>
        <authorList>
            <person name="Mesny F."/>
            <person name="Miyauchi S."/>
            <person name="Thiergart T."/>
            <person name="Pickel B."/>
            <person name="Atanasova L."/>
            <person name="Karlsson M."/>
            <person name="Huettel B."/>
            <person name="Barry K.W."/>
            <person name="Haridas S."/>
            <person name="Chen C."/>
            <person name="Bauer D."/>
            <person name="Andreopoulos W."/>
            <person name="Pangilinan J."/>
            <person name="LaButti K."/>
            <person name="Riley R."/>
            <person name="Lipzen A."/>
            <person name="Clum A."/>
            <person name="Drula E."/>
            <person name="Henrissat B."/>
            <person name="Kohler A."/>
            <person name="Grigoriev I.V."/>
            <person name="Martin F.M."/>
            <person name="Hacquard S."/>
        </authorList>
    </citation>
    <scope>NUCLEOTIDE SEQUENCE</scope>
    <source>
        <strain evidence="2">MPI-SDFR-AT-0120</strain>
    </source>
</reference>
<keyword evidence="3" id="KW-1185">Reference proteome</keyword>
<sequence>MADVGFIIFAILYIIWWPISQVVRAVVFILSPVWTLCSFALLPIIHLAHVVINIVTFPFSTKWLDRIETLYIFLGTAGLIGCATGAVLFVIFKFVSSSLNIDNPSVPQRQPPGRTTAEFRAAWREKKEESIDHSPASTPVVLKKVAGSHRRGLLSQAIIEEEDSDF</sequence>
<keyword evidence="1" id="KW-0812">Transmembrane</keyword>
<organism evidence="2 3">
    <name type="scientific">Paraphoma chrysanthemicola</name>
    <dbReference type="NCBI Taxonomy" id="798071"/>
    <lineage>
        <taxon>Eukaryota</taxon>
        <taxon>Fungi</taxon>
        <taxon>Dikarya</taxon>
        <taxon>Ascomycota</taxon>
        <taxon>Pezizomycotina</taxon>
        <taxon>Dothideomycetes</taxon>
        <taxon>Pleosporomycetidae</taxon>
        <taxon>Pleosporales</taxon>
        <taxon>Pleosporineae</taxon>
        <taxon>Phaeosphaeriaceae</taxon>
        <taxon>Paraphoma</taxon>
    </lineage>
</organism>
<proteinExistence type="predicted"/>
<gene>
    <name evidence="2" type="ORF">FB567DRAFT_592356</name>
</gene>